<dbReference type="EMBL" id="JAGSOH010000012">
    <property type="protein sequence ID" value="MBR7826034.1"/>
    <property type="molecule type" value="Genomic_DNA"/>
</dbReference>
<dbReference type="SUPFAM" id="SSF46785">
    <property type="entry name" value="Winged helix' DNA-binding domain"/>
    <property type="match status" value="1"/>
</dbReference>
<keyword evidence="3" id="KW-1185">Reference proteome</keyword>
<dbReference type="RefSeq" id="WP_212517186.1">
    <property type="nucleotide sequence ID" value="NZ_JAGSOH010000012.1"/>
</dbReference>
<dbReference type="Gene3D" id="1.10.10.10">
    <property type="entry name" value="Winged helix-like DNA-binding domain superfamily/Winged helix DNA-binding domain"/>
    <property type="match status" value="1"/>
</dbReference>
<dbReference type="Pfam" id="PF09860">
    <property type="entry name" value="DUF2087"/>
    <property type="match status" value="1"/>
</dbReference>
<reference evidence="2" key="1">
    <citation type="submission" date="2021-04" db="EMBL/GenBank/DDBJ databases">
        <title>Genome based classification of Actinospica acidithermotolerans sp. nov., an actinobacterium isolated from an Indonesian hot spring.</title>
        <authorList>
            <person name="Kusuma A.B."/>
            <person name="Putra K.E."/>
            <person name="Nafisah S."/>
            <person name="Loh J."/>
            <person name="Nouioui I."/>
            <person name="Goodfellow M."/>
        </authorList>
    </citation>
    <scope>NUCLEOTIDE SEQUENCE</scope>
    <source>
        <strain evidence="2">MGRD01-02</strain>
    </source>
</reference>
<evidence type="ECO:0000259" key="1">
    <source>
        <dbReference type="Pfam" id="PF09860"/>
    </source>
</evidence>
<feature type="domain" description="DUF2087" evidence="1">
    <location>
        <begin position="121"/>
        <end position="187"/>
    </location>
</feature>
<comment type="caution">
    <text evidence="2">The sequence shown here is derived from an EMBL/GenBank/DDBJ whole genome shotgun (WGS) entry which is preliminary data.</text>
</comment>
<organism evidence="2 3">
    <name type="scientific">Actinospica acidithermotolerans</name>
    <dbReference type="NCBI Taxonomy" id="2828514"/>
    <lineage>
        <taxon>Bacteria</taxon>
        <taxon>Bacillati</taxon>
        <taxon>Actinomycetota</taxon>
        <taxon>Actinomycetes</taxon>
        <taxon>Catenulisporales</taxon>
        <taxon>Actinospicaceae</taxon>
        <taxon>Actinospica</taxon>
    </lineage>
</organism>
<evidence type="ECO:0000313" key="3">
    <source>
        <dbReference type="Proteomes" id="UP000676325"/>
    </source>
</evidence>
<accession>A0A941IGE2</accession>
<dbReference type="AlphaFoldDB" id="A0A941IGE2"/>
<protein>
    <submittedName>
        <fullName evidence="2">DUF2087 domain-containing protein</fullName>
    </submittedName>
</protein>
<proteinExistence type="predicted"/>
<name>A0A941IGE2_9ACTN</name>
<dbReference type="InterPro" id="IPR036388">
    <property type="entry name" value="WH-like_DNA-bd_sf"/>
</dbReference>
<dbReference type="InterPro" id="IPR036390">
    <property type="entry name" value="WH_DNA-bd_sf"/>
</dbReference>
<dbReference type="Proteomes" id="UP000676325">
    <property type="component" value="Unassembled WGS sequence"/>
</dbReference>
<dbReference type="InterPro" id="IPR018656">
    <property type="entry name" value="DUF2087"/>
</dbReference>
<evidence type="ECO:0000313" key="2">
    <source>
        <dbReference type="EMBL" id="MBR7826034.1"/>
    </source>
</evidence>
<sequence length="194" mass="21207">MEDNDQRVPDPRQLVAVLADTAKLRVFAALVLADPPEGLTAAQLAAAAGADAAETGRALANLGALGLVRGTRGDRYTAAPEVFRRALSELNRQRDEAAAKAFSTTDPARLSVLLNCFQDGKLVYLPEKFGKRQIVLEEVAQAFEPGTRYAEAEVNMVLRDLYPDYAALRRYLIDSAFLSREDGFYWRTGGTVDV</sequence>
<gene>
    <name evidence="2" type="ORF">KDK95_06935</name>
</gene>